<accession>A0A7D6VAX1</accession>
<dbReference type="Proteomes" id="UP000515512">
    <property type="component" value="Chromosome"/>
</dbReference>
<keyword evidence="5" id="KW-1185">Reference proteome</keyword>
<reference evidence="4 5" key="1">
    <citation type="submission" date="2020-07" db="EMBL/GenBank/DDBJ databases">
        <authorList>
            <person name="Zhuang K."/>
            <person name="Ran Y."/>
        </authorList>
    </citation>
    <scope>NUCLEOTIDE SEQUENCE [LARGE SCALE GENOMIC DNA]</scope>
    <source>
        <strain evidence="4 5">WCH-YHL-001</strain>
    </source>
</reference>
<dbReference type="EMBL" id="CP059399">
    <property type="protein sequence ID" value="QLY29882.1"/>
    <property type="molecule type" value="Genomic_DNA"/>
</dbReference>
<proteinExistence type="inferred from homology"/>
<dbReference type="PANTHER" id="PTHR42748:SF7">
    <property type="entry name" value="NMRA LIKE REDOX SENSOR 1-RELATED"/>
    <property type="match status" value="1"/>
</dbReference>
<dbReference type="KEGG" id="nhu:H0264_32490"/>
<dbReference type="PANTHER" id="PTHR42748">
    <property type="entry name" value="NITROGEN METABOLITE REPRESSION PROTEIN NMRA FAMILY MEMBER"/>
    <property type="match status" value="1"/>
</dbReference>
<dbReference type="InterPro" id="IPR036291">
    <property type="entry name" value="NAD(P)-bd_dom_sf"/>
</dbReference>
<dbReference type="Gene3D" id="3.40.50.720">
    <property type="entry name" value="NAD(P)-binding Rossmann-like Domain"/>
    <property type="match status" value="1"/>
</dbReference>
<evidence type="ECO:0000256" key="2">
    <source>
        <dbReference type="ARBA" id="ARBA00022857"/>
    </source>
</evidence>
<dbReference type="InterPro" id="IPR051164">
    <property type="entry name" value="NmrA-like_oxidored"/>
</dbReference>
<dbReference type="Pfam" id="PF05368">
    <property type="entry name" value="NmrA"/>
    <property type="match status" value="1"/>
</dbReference>
<feature type="domain" description="NmrA-like" evidence="3">
    <location>
        <begin position="6"/>
        <end position="242"/>
    </location>
</feature>
<evidence type="ECO:0000313" key="5">
    <source>
        <dbReference type="Proteomes" id="UP000515512"/>
    </source>
</evidence>
<evidence type="ECO:0000259" key="3">
    <source>
        <dbReference type="Pfam" id="PF05368"/>
    </source>
</evidence>
<evidence type="ECO:0000313" key="4">
    <source>
        <dbReference type="EMBL" id="QLY29882.1"/>
    </source>
</evidence>
<dbReference type="SUPFAM" id="SSF51735">
    <property type="entry name" value="NAD(P)-binding Rossmann-fold domains"/>
    <property type="match status" value="1"/>
</dbReference>
<comment type="similarity">
    <text evidence="1">Belongs to the NmrA-type oxidoreductase family.</text>
</comment>
<name>A0A7D6VAX1_9NOCA</name>
<evidence type="ECO:0000256" key="1">
    <source>
        <dbReference type="ARBA" id="ARBA00006328"/>
    </source>
</evidence>
<dbReference type="InterPro" id="IPR008030">
    <property type="entry name" value="NmrA-like"/>
</dbReference>
<dbReference type="RefSeq" id="WP_181581084.1">
    <property type="nucleotide sequence ID" value="NZ_CP059399.1"/>
</dbReference>
<organism evidence="4 5">
    <name type="scientific">Nocardia huaxiensis</name>
    <dbReference type="NCBI Taxonomy" id="2755382"/>
    <lineage>
        <taxon>Bacteria</taxon>
        <taxon>Bacillati</taxon>
        <taxon>Actinomycetota</taxon>
        <taxon>Actinomycetes</taxon>
        <taxon>Mycobacteriales</taxon>
        <taxon>Nocardiaceae</taxon>
        <taxon>Nocardia</taxon>
    </lineage>
</organism>
<dbReference type="Gene3D" id="3.90.25.10">
    <property type="entry name" value="UDP-galactose 4-epimerase, domain 1"/>
    <property type="match status" value="1"/>
</dbReference>
<dbReference type="CDD" id="cd05251">
    <property type="entry name" value="NmrA_like_SDR_a"/>
    <property type="match status" value="1"/>
</dbReference>
<dbReference type="AlphaFoldDB" id="A0A7D6VAX1"/>
<keyword evidence="2" id="KW-0521">NADP</keyword>
<gene>
    <name evidence="4" type="ORF">H0264_32490</name>
</gene>
<sequence length="299" mass="31909">MSAHSDLVLVTGATGKQGGATARRLLAAGRPVRALVRDPETPAARELAGAGAELVVGDFDDRDSVAAAVAGVRGVFAVPPVSYGPAGWDVDREARRGADLVTAAERAGVDHFVFTGVAQFHNQTRFTGFGGKQRIEEAVAASSMRWTVLRPVRFMENYLLRDSLLDGINGGVHRHAFPADRPIQVIAVDDIADIALTVFQNPGEFHGRAIELAGDALTMPEAAAAITRATGIPLRYESVTEAEADALGTEVGNVWRQSRDGAGWNADIELVRHIHPCLRSFETWLAESGAARVKSRLAE</sequence>
<protein>
    <submittedName>
        <fullName evidence="4">NmrA/HSCARG family protein</fullName>
    </submittedName>
</protein>